<dbReference type="NCBIfam" id="TIGR03060">
    <property type="entry name" value="PS_II_psb29"/>
    <property type="match status" value="1"/>
</dbReference>
<name>A0ABT3LA01_9CYAN</name>
<proteinExistence type="inferred from homology"/>
<evidence type="ECO:0000256" key="1">
    <source>
        <dbReference type="ARBA" id="ARBA00023054"/>
    </source>
</evidence>
<evidence type="ECO:0000256" key="3">
    <source>
        <dbReference type="SAM" id="MobiDB-lite"/>
    </source>
</evidence>
<dbReference type="Proteomes" id="UP001526426">
    <property type="component" value="Unassembled WGS sequence"/>
</dbReference>
<keyword evidence="1 2" id="KW-0175">Coiled coil</keyword>
<evidence type="ECO:0000313" key="5">
    <source>
        <dbReference type="Proteomes" id="UP001526426"/>
    </source>
</evidence>
<sequence length="238" mass="27300">MNKVRTVSDTKQNFYTHHTRPINSIYRRVVEELMVEMHLLSVNVNFSYDPIYGLGVASSYDRFMSSYKPEADRISIFEALCRAVETDPQQYHNDGGTLLELAQKISLDQLLNWNTTLVSYDGAQPLYDVLNAIASQERKFKYSRLFAIGLYTLIEKISPATAQDHKKLNEVLQSLGEGLHLPIDKLQKDLELYQGNLEKMEQAKRVLQDALEADRKKRLKRALEKTKGTENSENAQEA</sequence>
<dbReference type="InterPro" id="IPR017499">
    <property type="entry name" value="Thf1"/>
</dbReference>
<reference evidence="4 5" key="1">
    <citation type="submission" date="2021-08" db="EMBL/GenBank/DDBJ databases">
        <title>Draft genome sequence of Spirulina subsalsa with high tolerance to salinity and hype-accumulation of phycocyanin.</title>
        <authorList>
            <person name="Pei H."/>
            <person name="Jiang L."/>
        </authorList>
    </citation>
    <scope>NUCLEOTIDE SEQUENCE [LARGE SCALE GENOMIC DNA]</scope>
    <source>
        <strain evidence="4 5">FACHB-351</strain>
    </source>
</reference>
<gene>
    <name evidence="4" type="primary">psb29</name>
    <name evidence="2" type="synonym">thf1</name>
    <name evidence="4" type="ORF">K4A83_18930</name>
</gene>
<keyword evidence="5" id="KW-1185">Reference proteome</keyword>
<feature type="compositionally biased region" description="Basic and acidic residues" evidence="3">
    <location>
        <begin position="218"/>
        <end position="230"/>
    </location>
</feature>
<dbReference type="EMBL" id="JAIHOM010000126">
    <property type="protein sequence ID" value="MCW6038332.1"/>
    <property type="molecule type" value="Genomic_DNA"/>
</dbReference>
<comment type="function">
    <text evidence="2">May be involved in photosynthetic membrane biogenesis.</text>
</comment>
<dbReference type="PANTHER" id="PTHR34793:SF1">
    <property type="entry name" value="PROTEIN THYLAKOID FORMATION 1, CHLOROPLASTIC"/>
    <property type="match status" value="1"/>
</dbReference>
<comment type="similarity">
    <text evidence="2">Belongs to the THF1 family.</text>
</comment>
<feature type="coiled-coil region" evidence="2">
    <location>
        <begin position="183"/>
        <end position="217"/>
    </location>
</feature>
<dbReference type="Pfam" id="PF11264">
    <property type="entry name" value="ThylakoidFormat"/>
    <property type="match status" value="1"/>
</dbReference>
<comment type="caution">
    <text evidence="4">The sequence shown here is derived from an EMBL/GenBank/DDBJ whole genome shotgun (WGS) entry which is preliminary data.</text>
</comment>
<feature type="region of interest" description="Disordered" evidence="3">
    <location>
        <begin position="218"/>
        <end position="238"/>
    </location>
</feature>
<protein>
    <recommendedName>
        <fullName evidence="2">Protein Thf1</fullName>
    </recommendedName>
</protein>
<evidence type="ECO:0000313" key="4">
    <source>
        <dbReference type="EMBL" id="MCW6038332.1"/>
    </source>
</evidence>
<dbReference type="HAMAP" id="MF_01843">
    <property type="entry name" value="Thf1"/>
    <property type="match status" value="1"/>
</dbReference>
<accession>A0ABT3LA01</accession>
<dbReference type="RefSeq" id="WP_265266235.1">
    <property type="nucleotide sequence ID" value="NZ_JAIHOM010000126.1"/>
</dbReference>
<evidence type="ECO:0000256" key="2">
    <source>
        <dbReference type="HAMAP-Rule" id="MF_01843"/>
    </source>
</evidence>
<dbReference type="PANTHER" id="PTHR34793">
    <property type="entry name" value="PROTEIN THYLAKOID FORMATION 1, CHLOROPLASTIC"/>
    <property type="match status" value="1"/>
</dbReference>
<organism evidence="4 5">
    <name type="scientific">Spirulina subsalsa FACHB-351</name>
    <dbReference type="NCBI Taxonomy" id="234711"/>
    <lineage>
        <taxon>Bacteria</taxon>
        <taxon>Bacillati</taxon>
        <taxon>Cyanobacteriota</taxon>
        <taxon>Cyanophyceae</taxon>
        <taxon>Spirulinales</taxon>
        <taxon>Spirulinaceae</taxon>
        <taxon>Spirulina</taxon>
    </lineage>
</organism>